<dbReference type="AlphaFoldDB" id="A0A1I8A0G2"/>
<name>A0A1I8A0G2_9BILA</name>
<evidence type="ECO:0000313" key="2">
    <source>
        <dbReference type="WBParaSite" id="L893_g31651.t1"/>
    </source>
</evidence>
<evidence type="ECO:0000313" key="1">
    <source>
        <dbReference type="Proteomes" id="UP000095287"/>
    </source>
</evidence>
<dbReference type="WBParaSite" id="L893_g31651.t1">
    <property type="protein sequence ID" value="L893_g31651.t1"/>
    <property type="gene ID" value="L893_g31651"/>
</dbReference>
<organism evidence="1 2">
    <name type="scientific">Steinernema glaseri</name>
    <dbReference type="NCBI Taxonomy" id="37863"/>
    <lineage>
        <taxon>Eukaryota</taxon>
        <taxon>Metazoa</taxon>
        <taxon>Ecdysozoa</taxon>
        <taxon>Nematoda</taxon>
        <taxon>Chromadorea</taxon>
        <taxon>Rhabditida</taxon>
        <taxon>Tylenchina</taxon>
        <taxon>Panagrolaimomorpha</taxon>
        <taxon>Strongyloidoidea</taxon>
        <taxon>Steinernematidae</taxon>
        <taxon>Steinernema</taxon>
    </lineage>
</organism>
<proteinExistence type="predicted"/>
<accession>A0A1I8A0G2</accession>
<sequence>MDAVPFKFAKRVLYTLIRTLGQTDRGFEKIQRLLAALSGTPGIFGMTATWFLHRCGVVDVEIFFGASYKSESYLCGQSSFFGNPRTYHWKDTAWKKKRSFSAIQERIIGKTLLGRRRDERTADYRPRRCKTVAFKHRKEMFNTIDMLKSMILHGLGGRTLRICVTQAAYVYEFIKQLIIMPEIFIKPGLNSILMDTMAKGGQGPYTNRCLVMPANTNYNTVERALRTLPFVKYVFYDVELEFTYKWLKRLLAIWKERTTKSPVVKLTLRATKIFYNAYLFQADAPKNSSQLNRYVVYDEMIDANFYTRVFMYNPYRGETPPSQYNVDIYFVKNDYSWLIYDEYFDNREHYENGNE</sequence>
<protein>
    <submittedName>
        <fullName evidence="2">Uncharacterized protein</fullName>
    </submittedName>
</protein>
<dbReference type="Proteomes" id="UP000095287">
    <property type="component" value="Unplaced"/>
</dbReference>
<reference evidence="2" key="1">
    <citation type="submission" date="2016-11" db="UniProtKB">
        <authorList>
            <consortium name="WormBaseParasite"/>
        </authorList>
    </citation>
    <scope>IDENTIFICATION</scope>
</reference>
<keyword evidence="1" id="KW-1185">Reference proteome</keyword>